<evidence type="ECO:0000313" key="2">
    <source>
        <dbReference type="EMBL" id="QIH42953.1"/>
    </source>
</evidence>
<protein>
    <submittedName>
        <fullName evidence="2">Uncharacterized protein</fullName>
    </submittedName>
</protein>
<evidence type="ECO:0000313" key="3">
    <source>
        <dbReference type="Proteomes" id="UP000503003"/>
    </source>
</evidence>
<feature type="chain" id="PRO_5026187583" evidence="1">
    <location>
        <begin position="23"/>
        <end position="476"/>
    </location>
</feature>
<dbReference type="KEGG" id="vzi:G5S32_13790"/>
<keyword evidence="1" id="KW-0732">Signal</keyword>
<gene>
    <name evidence="2" type="ORF">G5S32_13790</name>
</gene>
<keyword evidence="3" id="KW-1185">Reference proteome</keyword>
<dbReference type="AlphaFoldDB" id="A0A6G7CLM8"/>
<dbReference type="PROSITE" id="PS51257">
    <property type="entry name" value="PROKAR_LIPOPROTEIN"/>
    <property type="match status" value="1"/>
</dbReference>
<dbReference type="RefSeq" id="WP_165312498.1">
    <property type="nucleotide sequence ID" value="NZ_CP049331.1"/>
</dbReference>
<feature type="signal peptide" evidence="1">
    <location>
        <begin position="1"/>
        <end position="22"/>
    </location>
</feature>
<accession>A0A6G7CLM8</accession>
<reference evidence="2 3" key="1">
    <citation type="submission" date="2020-02" db="EMBL/GenBank/DDBJ databases">
        <title>A complete genome of a marine bacterium Vibrio sp. ZWAL4003 isolated from the mangrove sediment with the ability to degrade polysaccharides.</title>
        <authorList>
            <person name="Wu J."/>
            <person name="Qu W."/>
            <person name="Zeng R."/>
        </authorList>
    </citation>
    <scope>NUCLEOTIDE SEQUENCE [LARGE SCALE GENOMIC DNA]</scope>
    <source>
        <strain evidence="2 3">ZWAL4003</strain>
    </source>
</reference>
<evidence type="ECO:0000256" key="1">
    <source>
        <dbReference type="SAM" id="SignalP"/>
    </source>
</evidence>
<sequence>MYNNKSKGLIKLSILSSTIALALAGCGGGDSSGSSETPSASSYTIQAIDGYLVGAEVYADMDTSNTLTSADVKLGVTGDEGQLAVDEQYKQYPIIIKAIAGQTYDTDNGGYLASDVELIAESGSTVITPFSTYAVQSGQTLDEVATQLGIDVEYISSDYIEKKASSDSDTTNNATKAHLAARSITAALATSLDSEETAGLEDKVNAIKAAVDTAYDNASDKSELDDLVVELDDSNTASTTGTVGTLESAMMGHSYYGVNTNTAYSINEGVSTIYFSDVKNSDGTVDFTFNNQKNGESNTFEGEATFSADGFSFTEDGETSKETIIYYGKDKHSNEGDAFYLDVTSDGDLLVFSTATSAIGFEAEQIAEKSFYVLFDDSTTTTPDVTMVQMTFNTDGSVDLLEGESTSSTTWEITEDGALSVADIYDDGSAWIVYPLVGNDDMYITYESADSYTIANILVKSENFANSLYNRWMKLQ</sequence>
<organism evidence="2 3">
    <name type="scientific">Vibrio ziniensis</name>
    <dbReference type="NCBI Taxonomy" id="2711221"/>
    <lineage>
        <taxon>Bacteria</taxon>
        <taxon>Pseudomonadati</taxon>
        <taxon>Pseudomonadota</taxon>
        <taxon>Gammaproteobacteria</taxon>
        <taxon>Vibrionales</taxon>
        <taxon>Vibrionaceae</taxon>
        <taxon>Vibrio</taxon>
    </lineage>
</organism>
<name>A0A6G7CLM8_9VIBR</name>
<dbReference type="Proteomes" id="UP000503003">
    <property type="component" value="Chromosome 1"/>
</dbReference>
<dbReference type="EMBL" id="CP049331">
    <property type="protein sequence ID" value="QIH42953.1"/>
    <property type="molecule type" value="Genomic_DNA"/>
</dbReference>
<proteinExistence type="predicted"/>